<dbReference type="Proteomes" id="UP000006727">
    <property type="component" value="Chromosome 16"/>
</dbReference>
<protein>
    <submittedName>
        <fullName evidence="1 2">Uncharacterized protein</fullName>
    </submittedName>
</protein>
<organism evidence="1">
    <name type="scientific">Physcomitrium patens</name>
    <name type="common">Spreading-leaved earth moss</name>
    <name type="synonym">Physcomitrella patens</name>
    <dbReference type="NCBI Taxonomy" id="3218"/>
    <lineage>
        <taxon>Eukaryota</taxon>
        <taxon>Viridiplantae</taxon>
        <taxon>Streptophyta</taxon>
        <taxon>Embryophyta</taxon>
        <taxon>Bryophyta</taxon>
        <taxon>Bryophytina</taxon>
        <taxon>Bryopsida</taxon>
        <taxon>Funariidae</taxon>
        <taxon>Funariales</taxon>
        <taxon>Funariaceae</taxon>
        <taxon>Physcomitrium</taxon>
    </lineage>
</organism>
<reference evidence="1 3" key="2">
    <citation type="journal article" date="2018" name="Plant J.">
        <title>The Physcomitrella patens chromosome-scale assembly reveals moss genome structure and evolution.</title>
        <authorList>
            <person name="Lang D."/>
            <person name="Ullrich K.K."/>
            <person name="Murat F."/>
            <person name="Fuchs J."/>
            <person name="Jenkins J."/>
            <person name="Haas F.B."/>
            <person name="Piednoel M."/>
            <person name="Gundlach H."/>
            <person name="Van Bel M."/>
            <person name="Meyberg R."/>
            <person name="Vives C."/>
            <person name="Morata J."/>
            <person name="Symeonidi A."/>
            <person name="Hiss M."/>
            <person name="Muchero W."/>
            <person name="Kamisugi Y."/>
            <person name="Saleh O."/>
            <person name="Blanc G."/>
            <person name="Decker E.L."/>
            <person name="van Gessel N."/>
            <person name="Grimwood J."/>
            <person name="Hayes R.D."/>
            <person name="Graham S.W."/>
            <person name="Gunter L.E."/>
            <person name="McDaniel S.F."/>
            <person name="Hoernstein S.N.W."/>
            <person name="Larsson A."/>
            <person name="Li F.W."/>
            <person name="Perroud P.F."/>
            <person name="Phillips J."/>
            <person name="Ranjan P."/>
            <person name="Rokshar D.S."/>
            <person name="Rothfels C.J."/>
            <person name="Schneider L."/>
            <person name="Shu S."/>
            <person name="Stevenson D.W."/>
            <person name="Thummler F."/>
            <person name="Tillich M."/>
            <person name="Villarreal Aguilar J.C."/>
            <person name="Widiez T."/>
            <person name="Wong G.K."/>
            <person name="Wymore A."/>
            <person name="Zhang Y."/>
            <person name="Zimmer A.D."/>
            <person name="Quatrano R.S."/>
            <person name="Mayer K.F.X."/>
            <person name="Goodstein D."/>
            <person name="Casacuberta J.M."/>
            <person name="Vandepoele K."/>
            <person name="Reski R."/>
            <person name="Cuming A.C."/>
            <person name="Tuskan G.A."/>
            <person name="Maumus F."/>
            <person name="Salse J."/>
            <person name="Schmutz J."/>
            <person name="Rensing S.A."/>
        </authorList>
    </citation>
    <scope>NUCLEOTIDE SEQUENCE [LARGE SCALE GENOMIC DNA]</scope>
    <source>
        <strain evidence="2 3">cv. Gransden 2004</strain>
    </source>
</reference>
<gene>
    <name evidence="1" type="ORF">PHYPA_021053</name>
</gene>
<dbReference type="InParanoid" id="A0A2K1J8U3"/>
<accession>A0A2K1J8U3</accession>
<dbReference type="EnsemblPlants" id="Pp3c16_16160V3.1">
    <property type="protein sequence ID" value="Pp3c16_16160V3.1"/>
    <property type="gene ID" value="Pp3c16_16160"/>
</dbReference>
<proteinExistence type="predicted"/>
<evidence type="ECO:0000313" key="1">
    <source>
        <dbReference type="EMBL" id="PNR37943.1"/>
    </source>
</evidence>
<reference evidence="2" key="3">
    <citation type="submission" date="2020-12" db="UniProtKB">
        <authorList>
            <consortium name="EnsemblPlants"/>
        </authorList>
    </citation>
    <scope>IDENTIFICATION</scope>
</reference>
<dbReference type="GO" id="GO:0009535">
    <property type="term" value="C:chloroplast thylakoid membrane"/>
    <property type="evidence" value="ECO:0000318"/>
    <property type="project" value="GO_Central"/>
</dbReference>
<keyword evidence="3" id="KW-1185">Reference proteome</keyword>
<dbReference type="GO" id="GO:0009416">
    <property type="term" value="P:response to light stimulus"/>
    <property type="evidence" value="ECO:0000318"/>
    <property type="project" value="GO_Central"/>
</dbReference>
<sequence>MPIEVPVLAVSVGVSLLAPVNVLVPAIEDVPVLVEIEDVLPGGSKRSLIFASKQNLLYLDGILHGDYGFNPSGLMDSEGAAGFHTSKSSTVGLLCSELPEPLHPRFGEELFHNSVIPPMGNYNYWPNLYTMYDVCVRARVDGLCLALTCLLKTTTSSDPWTSNLKF</sequence>
<dbReference type="STRING" id="3218.A0A2K1J8U3"/>
<evidence type="ECO:0000313" key="2">
    <source>
        <dbReference type="EnsemblPlants" id="Pp3c16_16160V3.1"/>
    </source>
</evidence>
<dbReference type="Gramene" id="Pp3c16_16160V3.1">
    <property type="protein sequence ID" value="Pp3c16_16160V3.1"/>
    <property type="gene ID" value="Pp3c16_16160"/>
</dbReference>
<name>A0A2K1J8U3_PHYPA</name>
<dbReference type="EMBL" id="ABEU02000016">
    <property type="protein sequence ID" value="PNR37943.1"/>
    <property type="molecule type" value="Genomic_DNA"/>
</dbReference>
<dbReference type="AlphaFoldDB" id="A0A2K1J8U3"/>
<evidence type="ECO:0000313" key="3">
    <source>
        <dbReference type="Proteomes" id="UP000006727"/>
    </source>
</evidence>
<reference evidence="1 3" key="1">
    <citation type="journal article" date="2008" name="Science">
        <title>The Physcomitrella genome reveals evolutionary insights into the conquest of land by plants.</title>
        <authorList>
            <person name="Rensing S."/>
            <person name="Lang D."/>
            <person name="Zimmer A."/>
            <person name="Terry A."/>
            <person name="Salamov A."/>
            <person name="Shapiro H."/>
            <person name="Nishiyama T."/>
            <person name="Perroud P.-F."/>
            <person name="Lindquist E."/>
            <person name="Kamisugi Y."/>
            <person name="Tanahashi T."/>
            <person name="Sakakibara K."/>
            <person name="Fujita T."/>
            <person name="Oishi K."/>
            <person name="Shin-I T."/>
            <person name="Kuroki Y."/>
            <person name="Toyoda A."/>
            <person name="Suzuki Y."/>
            <person name="Hashimoto A."/>
            <person name="Yamaguchi K."/>
            <person name="Sugano A."/>
            <person name="Kohara Y."/>
            <person name="Fujiyama A."/>
            <person name="Anterola A."/>
            <person name="Aoki S."/>
            <person name="Ashton N."/>
            <person name="Barbazuk W.B."/>
            <person name="Barker E."/>
            <person name="Bennetzen J."/>
            <person name="Bezanilla M."/>
            <person name="Blankenship R."/>
            <person name="Cho S.H."/>
            <person name="Dutcher S."/>
            <person name="Estelle M."/>
            <person name="Fawcett J.A."/>
            <person name="Gundlach H."/>
            <person name="Hanada K."/>
            <person name="Heyl A."/>
            <person name="Hicks K.A."/>
            <person name="Hugh J."/>
            <person name="Lohr M."/>
            <person name="Mayer K."/>
            <person name="Melkozernov A."/>
            <person name="Murata T."/>
            <person name="Nelson D."/>
            <person name="Pils B."/>
            <person name="Prigge M."/>
            <person name="Reiss B."/>
            <person name="Renner T."/>
            <person name="Rombauts S."/>
            <person name="Rushton P."/>
            <person name="Sanderfoot A."/>
            <person name="Schween G."/>
            <person name="Shiu S.-H."/>
            <person name="Stueber K."/>
            <person name="Theodoulou F.L."/>
            <person name="Tu H."/>
            <person name="Van de Peer Y."/>
            <person name="Verrier P.J."/>
            <person name="Waters E."/>
            <person name="Wood A."/>
            <person name="Yang L."/>
            <person name="Cove D."/>
            <person name="Cuming A."/>
            <person name="Hasebe M."/>
            <person name="Lucas S."/>
            <person name="Mishler D.B."/>
            <person name="Reski R."/>
            <person name="Grigoriev I."/>
            <person name="Quatrano R.S."/>
            <person name="Boore J.L."/>
        </authorList>
    </citation>
    <scope>NUCLEOTIDE SEQUENCE [LARGE SCALE GENOMIC DNA]</scope>
    <source>
        <strain evidence="2 3">cv. Gransden 2004</strain>
    </source>
</reference>
<dbReference type="GO" id="GO:0009768">
    <property type="term" value="P:photosynthesis, light harvesting in photosystem I"/>
    <property type="evidence" value="ECO:0000318"/>
    <property type="project" value="GO_Central"/>
</dbReference>